<evidence type="ECO:0000313" key="2">
    <source>
        <dbReference type="Proteomes" id="UP000063781"/>
    </source>
</evidence>
<dbReference type="KEGG" id="erl:AOC36_03575"/>
<dbReference type="STRING" id="1514105.AOC36_03575"/>
<sequence>MNDTYVIYIINQAVNVSEEVYREYWKSIEHERYLTKQIRNTWVYLDHLFDEYESNTLEIKLLEDLDPTRNEALKMERYEALYKAINTLTDDEKDLLIAIYYHDLSDREYAKTKNMSQTTISKRHRSMLLK</sequence>
<evidence type="ECO:0008006" key="3">
    <source>
        <dbReference type="Google" id="ProtNLM"/>
    </source>
</evidence>
<dbReference type="InterPro" id="IPR013324">
    <property type="entry name" value="RNA_pol_sigma_r3/r4-like"/>
</dbReference>
<dbReference type="AlphaFoldDB" id="A0A109UGU1"/>
<dbReference type="Proteomes" id="UP000063781">
    <property type="component" value="Chromosome"/>
</dbReference>
<reference evidence="1 2" key="1">
    <citation type="submission" date="2015-10" db="EMBL/GenBank/DDBJ databases">
        <title>Erysipelothrix larvae sp. LV19 isolated from the larval gut of the rhinoceros beetle, Trypoxylus dichotomus.</title>
        <authorList>
            <person name="Lim S."/>
            <person name="Kim B.-C."/>
        </authorList>
    </citation>
    <scope>NUCLEOTIDE SEQUENCE [LARGE SCALE GENOMIC DNA]</scope>
    <source>
        <strain evidence="1 2">LV19</strain>
    </source>
</reference>
<dbReference type="SUPFAM" id="SSF88659">
    <property type="entry name" value="Sigma3 and sigma4 domains of RNA polymerase sigma factors"/>
    <property type="match status" value="1"/>
</dbReference>
<proteinExistence type="predicted"/>
<protein>
    <recommendedName>
        <fullName evidence="3">RNA polymerase sigma-70 region 4 domain-containing protein</fullName>
    </recommendedName>
</protein>
<dbReference type="Gene3D" id="1.20.140.160">
    <property type="match status" value="1"/>
</dbReference>
<dbReference type="EMBL" id="CP013213">
    <property type="protein sequence ID" value="AMC93088.1"/>
    <property type="molecule type" value="Genomic_DNA"/>
</dbReference>
<evidence type="ECO:0000313" key="1">
    <source>
        <dbReference type="EMBL" id="AMC93088.1"/>
    </source>
</evidence>
<name>A0A109UGU1_9FIRM</name>
<dbReference type="RefSeq" id="WP_067631520.1">
    <property type="nucleotide sequence ID" value="NZ_CP013213.1"/>
</dbReference>
<organism evidence="1 2">
    <name type="scientific">Erysipelothrix larvae</name>
    <dbReference type="NCBI Taxonomy" id="1514105"/>
    <lineage>
        <taxon>Bacteria</taxon>
        <taxon>Bacillati</taxon>
        <taxon>Bacillota</taxon>
        <taxon>Erysipelotrichia</taxon>
        <taxon>Erysipelotrichales</taxon>
        <taxon>Erysipelotrichaceae</taxon>
        <taxon>Erysipelothrix</taxon>
    </lineage>
</organism>
<accession>A0A109UGU1</accession>
<dbReference type="OrthoDB" id="1698246at2"/>
<keyword evidence="2" id="KW-1185">Reference proteome</keyword>
<gene>
    <name evidence="1" type="ORF">AOC36_03575</name>
</gene>